<dbReference type="Proteomes" id="UP001201273">
    <property type="component" value="Unassembled WGS sequence"/>
</dbReference>
<accession>A0ABS8WG64</accession>
<sequence length="159" mass="18636">MNNDMNKTIINALFTQQRLQVLSLGVHHDEFTDAYLYAWYNNVYPLFHDGDGSVPIKPHEHYQEQFLISIDKVDELSKYLDQCWQDNNVPTFYALEKKYGVTKGGSDWTRAALIHICRYMKLDDAFDDEFWAALLALGQYPSEAASINRKFDRKRNIDF</sequence>
<reference evidence="1 2" key="1">
    <citation type="journal article" date="2022" name="Environ. Microbiol. Rep.">
        <title>Eco-phylogenetic analyses reveal divergent evolution of vitamin B12 metabolism in the marine bacterial family 'Psychromonadaceae'.</title>
        <authorList>
            <person name="Jin X."/>
            <person name="Yang Y."/>
            <person name="Cao H."/>
            <person name="Gao B."/>
            <person name="Zhao Z."/>
        </authorList>
    </citation>
    <scope>NUCLEOTIDE SEQUENCE [LARGE SCALE GENOMIC DNA]</scope>
    <source>
        <strain evidence="1 2">MKS20</strain>
    </source>
</reference>
<dbReference type="EMBL" id="JAIMJA010000021">
    <property type="protein sequence ID" value="MCE2596606.1"/>
    <property type="molecule type" value="Genomic_DNA"/>
</dbReference>
<evidence type="ECO:0008006" key="3">
    <source>
        <dbReference type="Google" id="ProtNLM"/>
    </source>
</evidence>
<dbReference type="RefSeq" id="WP_233054240.1">
    <property type="nucleotide sequence ID" value="NZ_JAIMJA010000021.1"/>
</dbReference>
<evidence type="ECO:0000313" key="1">
    <source>
        <dbReference type="EMBL" id="MCE2596606.1"/>
    </source>
</evidence>
<protein>
    <recommendedName>
        <fullName evidence="3">Phage protein</fullName>
    </recommendedName>
</protein>
<proteinExistence type="predicted"/>
<name>A0ABS8WG64_9GAMM</name>
<gene>
    <name evidence="1" type="ORF">K6Y31_17600</name>
</gene>
<comment type="caution">
    <text evidence="1">The sequence shown here is derived from an EMBL/GenBank/DDBJ whole genome shotgun (WGS) entry which is preliminary data.</text>
</comment>
<organism evidence="1 2">
    <name type="scientific">Motilimonas cestriensis</name>
    <dbReference type="NCBI Taxonomy" id="2742685"/>
    <lineage>
        <taxon>Bacteria</taxon>
        <taxon>Pseudomonadati</taxon>
        <taxon>Pseudomonadota</taxon>
        <taxon>Gammaproteobacteria</taxon>
        <taxon>Alteromonadales</taxon>
        <taxon>Alteromonadales genera incertae sedis</taxon>
        <taxon>Motilimonas</taxon>
    </lineage>
</organism>
<keyword evidence="2" id="KW-1185">Reference proteome</keyword>
<evidence type="ECO:0000313" key="2">
    <source>
        <dbReference type="Proteomes" id="UP001201273"/>
    </source>
</evidence>